<evidence type="ECO:0000313" key="4">
    <source>
        <dbReference type="Proteomes" id="UP000321514"/>
    </source>
</evidence>
<dbReference type="RefSeq" id="WP_046716360.1">
    <property type="nucleotide sequence ID" value="NZ_BJXR01000020.1"/>
</dbReference>
<gene>
    <name evidence="1" type="ORF">MFU01_21270</name>
    <name evidence="2" type="ORF">SAMN05443572_104285</name>
</gene>
<dbReference type="Gene3D" id="2.60.40.2970">
    <property type="match status" value="1"/>
</dbReference>
<accession>A0A511SYW5</accession>
<dbReference type="OrthoDB" id="8896796at2"/>
<evidence type="ECO:0000313" key="1">
    <source>
        <dbReference type="EMBL" id="GEN07090.1"/>
    </source>
</evidence>
<reference evidence="2 3" key="1">
    <citation type="submission" date="2016-10" db="EMBL/GenBank/DDBJ databases">
        <authorList>
            <person name="Varghese N."/>
            <person name="Submissions S."/>
        </authorList>
    </citation>
    <scope>NUCLEOTIDE SEQUENCE [LARGE SCALE GENOMIC DNA]</scope>
    <source>
        <strain evidence="2 3">DSM 16525</strain>
    </source>
</reference>
<dbReference type="PROSITE" id="PS51257">
    <property type="entry name" value="PROKAR_LIPOPROTEIN"/>
    <property type="match status" value="1"/>
</dbReference>
<evidence type="ECO:0000313" key="3">
    <source>
        <dbReference type="Proteomes" id="UP000183760"/>
    </source>
</evidence>
<sequence length="189" mass="20060">MRHGHAGRIALLTAAIAAAGCAARKEEAPPPVDARPEETTAMAKKTLECSLSAPSQVKAGEPVEVLFKLTNTSEQPVYVLKWHTPLEGIKNNFFKVTLAGSATEQPYMGPMVKRGPPDESSYATLAPGASAERSVDVAQAYGVQTPGTYRIHFEGPLMDVTTDAAKVPALNGQFHDSAVECPDIEVTVT</sequence>
<dbReference type="STRING" id="1334629.MFUL124B02_37860"/>
<reference evidence="1 4" key="2">
    <citation type="submission" date="2019-07" db="EMBL/GenBank/DDBJ databases">
        <title>Whole genome shotgun sequence of Myxococcus fulvus NBRC 100333.</title>
        <authorList>
            <person name="Hosoyama A."/>
            <person name="Uohara A."/>
            <person name="Ohji S."/>
            <person name="Ichikawa N."/>
        </authorList>
    </citation>
    <scope>NUCLEOTIDE SEQUENCE [LARGE SCALE GENOMIC DNA]</scope>
    <source>
        <strain evidence="1 4">NBRC 100333</strain>
    </source>
</reference>
<evidence type="ECO:0008006" key="5">
    <source>
        <dbReference type="Google" id="ProtNLM"/>
    </source>
</evidence>
<dbReference type="Proteomes" id="UP000183760">
    <property type="component" value="Unassembled WGS sequence"/>
</dbReference>
<comment type="caution">
    <text evidence="1">The sequence shown here is derived from an EMBL/GenBank/DDBJ whole genome shotgun (WGS) entry which is preliminary data.</text>
</comment>
<name>A0A511SYW5_MYXFU</name>
<dbReference type="EMBL" id="FOIB01000004">
    <property type="protein sequence ID" value="SEU00151.1"/>
    <property type="molecule type" value="Genomic_DNA"/>
</dbReference>
<proteinExistence type="predicted"/>
<keyword evidence="3" id="KW-1185">Reference proteome</keyword>
<dbReference type="Proteomes" id="UP000321514">
    <property type="component" value="Unassembled WGS sequence"/>
</dbReference>
<evidence type="ECO:0000313" key="2">
    <source>
        <dbReference type="EMBL" id="SEU00151.1"/>
    </source>
</evidence>
<dbReference type="AlphaFoldDB" id="A0A511SYW5"/>
<protein>
    <recommendedName>
        <fullName evidence="5">Protease</fullName>
    </recommendedName>
</protein>
<organism evidence="1 4">
    <name type="scientific">Myxococcus fulvus</name>
    <dbReference type="NCBI Taxonomy" id="33"/>
    <lineage>
        <taxon>Bacteria</taxon>
        <taxon>Pseudomonadati</taxon>
        <taxon>Myxococcota</taxon>
        <taxon>Myxococcia</taxon>
        <taxon>Myxococcales</taxon>
        <taxon>Cystobacterineae</taxon>
        <taxon>Myxococcaceae</taxon>
        <taxon>Myxococcus</taxon>
    </lineage>
</organism>
<dbReference type="EMBL" id="BJXR01000020">
    <property type="protein sequence ID" value="GEN07090.1"/>
    <property type="molecule type" value="Genomic_DNA"/>
</dbReference>